<accession>A0A8T0UDS5</accession>
<protein>
    <submittedName>
        <fullName evidence="2">Uncharacterized protein</fullName>
    </submittedName>
</protein>
<evidence type="ECO:0000313" key="3">
    <source>
        <dbReference type="Proteomes" id="UP000823388"/>
    </source>
</evidence>
<organism evidence="2 3">
    <name type="scientific">Panicum virgatum</name>
    <name type="common">Blackwell switchgrass</name>
    <dbReference type="NCBI Taxonomy" id="38727"/>
    <lineage>
        <taxon>Eukaryota</taxon>
        <taxon>Viridiplantae</taxon>
        <taxon>Streptophyta</taxon>
        <taxon>Embryophyta</taxon>
        <taxon>Tracheophyta</taxon>
        <taxon>Spermatophyta</taxon>
        <taxon>Magnoliopsida</taxon>
        <taxon>Liliopsida</taxon>
        <taxon>Poales</taxon>
        <taxon>Poaceae</taxon>
        <taxon>PACMAD clade</taxon>
        <taxon>Panicoideae</taxon>
        <taxon>Panicodae</taxon>
        <taxon>Paniceae</taxon>
        <taxon>Panicinae</taxon>
        <taxon>Panicum</taxon>
        <taxon>Panicum sect. Hiantes</taxon>
    </lineage>
</organism>
<dbReference type="AlphaFoldDB" id="A0A8T0UDS5"/>
<proteinExistence type="predicted"/>
<keyword evidence="3" id="KW-1185">Reference proteome</keyword>
<name>A0A8T0UDS5_PANVG</name>
<evidence type="ECO:0000313" key="2">
    <source>
        <dbReference type="EMBL" id="KAG2622151.1"/>
    </source>
</evidence>
<feature type="region of interest" description="Disordered" evidence="1">
    <location>
        <begin position="111"/>
        <end position="147"/>
    </location>
</feature>
<gene>
    <name evidence="2" type="ORF">PVAP13_3NG281382</name>
</gene>
<dbReference type="EMBL" id="CM029042">
    <property type="protein sequence ID" value="KAG2622151.1"/>
    <property type="molecule type" value="Genomic_DNA"/>
</dbReference>
<comment type="caution">
    <text evidence="2">The sequence shown here is derived from an EMBL/GenBank/DDBJ whole genome shotgun (WGS) entry which is preliminary data.</text>
</comment>
<evidence type="ECO:0000256" key="1">
    <source>
        <dbReference type="SAM" id="MobiDB-lite"/>
    </source>
</evidence>
<feature type="compositionally biased region" description="Low complexity" evidence="1">
    <location>
        <begin position="124"/>
        <end position="133"/>
    </location>
</feature>
<dbReference type="Proteomes" id="UP000823388">
    <property type="component" value="Chromosome 3N"/>
</dbReference>
<reference evidence="2" key="1">
    <citation type="submission" date="2020-05" db="EMBL/GenBank/DDBJ databases">
        <title>WGS assembly of Panicum virgatum.</title>
        <authorList>
            <person name="Lovell J.T."/>
            <person name="Jenkins J."/>
            <person name="Shu S."/>
            <person name="Juenger T.E."/>
            <person name="Schmutz J."/>
        </authorList>
    </citation>
    <scope>NUCLEOTIDE SEQUENCE</scope>
    <source>
        <strain evidence="2">AP13</strain>
    </source>
</reference>
<sequence length="239" mass="25060">MSKPCGFGLAPSRPMIWAAFGPSSVDLLRAMAMACSAHLAPTSLGPFRGPALVDGLLRAAFRLLIFPPPRPLPLILPSAPATASALGGSSPILPSTPLLLALPWHPTVDPTAEAPLAPPPLPTSPAARASHPAPRGRGRRPRTSYVACPTNTQRNSARLAARSGGLFVDITSKAVQRKVLRESLANHSDDLKKDITSRRIFKRKHPIGVLDLRRLAKAAGLSCADQDVVAVAGVTTTAP</sequence>